<gene>
    <name evidence="2" type="ORF">RRG08_021791</name>
</gene>
<evidence type="ECO:0000313" key="2">
    <source>
        <dbReference type="EMBL" id="KAK3777680.1"/>
    </source>
</evidence>
<keyword evidence="3" id="KW-1185">Reference proteome</keyword>
<dbReference type="AlphaFoldDB" id="A0AAE0ZY36"/>
<evidence type="ECO:0000313" key="3">
    <source>
        <dbReference type="Proteomes" id="UP001283361"/>
    </source>
</evidence>
<proteinExistence type="predicted"/>
<organism evidence="2 3">
    <name type="scientific">Elysia crispata</name>
    <name type="common">lettuce slug</name>
    <dbReference type="NCBI Taxonomy" id="231223"/>
    <lineage>
        <taxon>Eukaryota</taxon>
        <taxon>Metazoa</taxon>
        <taxon>Spiralia</taxon>
        <taxon>Lophotrochozoa</taxon>
        <taxon>Mollusca</taxon>
        <taxon>Gastropoda</taxon>
        <taxon>Heterobranchia</taxon>
        <taxon>Euthyneura</taxon>
        <taxon>Panpulmonata</taxon>
        <taxon>Sacoglossa</taxon>
        <taxon>Placobranchoidea</taxon>
        <taxon>Plakobranchidae</taxon>
        <taxon>Elysia</taxon>
    </lineage>
</organism>
<accession>A0AAE0ZY36</accession>
<comment type="caution">
    <text evidence="2">The sequence shown here is derived from an EMBL/GenBank/DDBJ whole genome shotgun (WGS) entry which is preliminary data.</text>
</comment>
<dbReference type="EMBL" id="JAWDGP010003066">
    <property type="protein sequence ID" value="KAK3777680.1"/>
    <property type="molecule type" value="Genomic_DNA"/>
</dbReference>
<evidence type="ECO:0000256" key="1">
    <source>
        <dbReference type="SAM" id="MobiDB-lite"/>
    </source>
</evidence>
<feature type="region of interest" description="Disordered" evidence="1">
    <location>
        <begin position="1"/>
        <end position="21"/>
    </location>
</feature>
<reference evidence="2" key="1">
    <citation type="journal article" date="2023" name="G3 (Bethesda)">
        <title>A reference genome for the long-term kleptoplast-retaining sea slug Elysia crispata morphotype clarki.</title>
        <authorList>
            <person name="Eastman K.E."/>
            <person name="Pendleton A.L."/>
            <person name="Shaikh M.A."/>
            <person name="Suttiyut T."/>
            <person name="Ogas R."/>
            <person name="Tomko P."/>
            <person name="Gavelis G."/>
            <person name="Widhalm J.R."/>
            <person name="Wisecaver J.H."/>
        </authorList>
    </citation>
    <scope>NUCLEOTIDE SEQUENCE</scope>
    <source>
        <strain evidence="2">ECLA1</strain>
    </source>
</reference>
<sequence>MGMLFQVGLPRPRQSRDSGDSRNALRISPVLVLPLYSSIRIVILKKILVQEIYCAEQFNSVHKHAYTYIKST</sequence>
<protein>
    <submittedName>
        <fullName evidence="2">Uncharacterized protein</fullName>
    </submittedName>
</protein>
<name>A0AAE0ZY36_9GAST</name>
<dbReference type="Proteomes" id="UP001283361">
    <property type="component" value="Unassembled WGS sequence"/>
</dbReference>